<dbReference type="InterPro" id="IPR036770">
    <property type="entry name" value="Ankyrin_rpt-contain_sf"/>
</dbReference>
<comment type="caution">
    <text evidence="4">The sequence shown here is derived from an EMBL/GenBank/DDBJ whole genome shotgun (WGS) entry which is preliminary data.</text>
</comment>
<dbReference type="Proteomes" id="UP001303115">
    <property type="component" value="Unassembled WGS sequence"/>
</dbReference>
<evidence type="ECO:0000256" key="1">
    <source>
        <dbReference type="ARBA" id="ARBA00022737"/>
    </source>
</evidence>
<evidence type="ECO:0000256" key="2">
    <source>
        <dbReference type="ARBA" id="ARBA00023043"/>
    </source>
</evidence>
<dbReference type="InterPro" id="IPR050889">
    <property type="entry name" value="Dendritic_Spine_Reg/Scaffold"/>
</dbReference>
<dbReference type="AlphaFoldDB" id="A0AAN6SP83"/>
<feature type="non-terminal residue" evidence="4">
    <location>
        <position position="1"/>
    </location>
</feature>
<proteinExistence type="predicted"/>
<dbReference type="PANTHER" id="PTHR24166:SF48">
    <property type="entry name" value="PROTEIN VAPYRIN"/>
    <property type="match status" value="1"/>
</dbReference>
<name>A0AAN6SP83_9PEZI</name>
<dbReference type="InterPro" id="IPR002110">
    <property type="entry name" value="Ankyrin_rpt"/>
</dbReference>
<keyword evidence="1" id="KW-0677">Repeat</keyword>
<accession>A0AAN6SP83</accession>
<feature type="repeat" description="ANK" evidence="3">
    <location>
        <begin position="1"/>
        <end position="30"/>
    </location>
</feature>
<evidence type="ECO:0000313" key="4">
    <source>
        <dbReference type="EMBL" id="KAK4034455.1"/>
    </source>
</evidence>
<gene>
    <name evidence="4" type="ORF">C8A01DRAFT_18743</name>
</gene>
<feature type="repeat" description="ANK" evidence="3">
    <location>
        <begin position="32"/>
        <end position="58"/>
    </location>
</feature>
<sequence>TPLLHAAIAGQVQQVDYLCQKGANVDFQLRTSGETALHFAVLGQSFSVVQALLQHGAQFLPDGKGRKPLILAYTTGNQGIIRALQQADTGFMLRHAPRATPSPMQETSSEQSPPGLAHALQAGIVSGNLEFCQQLHASGCHLDVDLECGGCSPLILATRCEEFDIVKWLLESGASSTKVSCTLHGDALLYKTPLELLLSQSTKVGTELIQLFIDKFRGEGGDIFQGHLVFLAAESNNTTALGLLLEQREWLATRPR</sequence>
<dbReference type="PROSITE" id="PS50297">
    <property type="entry name" value="ANK_REP_REGION"/>
    <property type="match status" value="2"/>
</dbReference>
<protein>
    <submittedName>
        <fullName evidence="4">Ankyrin repeat-containing domain protein</fullName>
    </submittedName>
</protein>
<dbReference type="Pfam" id="PF12796">
    <property type="entry name" value="Ank_2"/>
    <property type="match status" value="2"/>
</dbReference>
<keyword evidence="5" id="KW-1185">Reference proteome</keyword>
<dbReference type="Gene3D" id="1.25.40.20">
    <property type="entry name" value="Ankyrin repeat-containing domain"/>
    <property type="match status" value="2"/>
</dbReference>
<dbReference type="PANTHER" id="PTHR24166">
    <property type="entry name" value="ROLLING PEBBLES, ISOFORM B"/>
    <property type="match status" value="1"/>
</dbReference>
<keyword evidence="2 3" id="KW-0040">ANK repeat</keyword>
<dbReference type="EMBL" id="MU854479">
    <property type="protein sequence ID" value="KAK4034455.1"/>
    <property type="molecule type" value="Genomic_DNA"/>
</dbReference>
<dbReference type="PROSITE" id="PS50088">
    <property type="entry name" value="ANK_REPEAT"/>
    <property type="match status" value="2"/>
</dbReference>
<evidence type="ECO:0000313" key="5">
    <source>
        <dbReference type="Proteomes" id="UP001303115"/>
    </source>
</evidence>
<dbReference type="SUPFAM" id="SSF48403">
    <property type="entry name" value="Ankyrin repeat"/>
    <property type="match status" value="1"/>
</dbReference>
<organism evidence="4 5">
    <name type="scientific">Parachaetomium inaequale</name>
    <dbReference type="NCBI Taxonomy" id="2588326"/>
    <lineage>
        <taxon>Eukaryota</taxon>
        <taxon>Fungi</taxon>
        <taxon>Dikarya</taxon>
        <taxon>Ascomycota</taxon>
        <taxon>Pezizomycotina</taxon>
        <taxon>Sordariomycetes</taxon>
        <taxon>Sordariomycetidae</taxon>
        <taxon>Sordariales</taxon>
        <taxon>Chaetomiaceae</taxon>
        <taxon>Parachaetomium</taxon>
    </lineage>
</organism>
<dbReference type="SMART" id="SM00248">
    <property type="entry name" value="ANK"/>
    <property type="match status" value="4"/>
</dbReference>
<reference evidence="5" key="1">
    <citation type="journal article" date="2023" name="Mol. Phylogenet. Evol.">
        <title>Genome-scale phylogeny and comparative genomics of the fungal order Sordariales.</title>
        <authorList>
            <person name="Hensen N."/>
            <person name="Bonometti L."/>
            <person name="Westerberg I."/>
            <person name="Brannstrom I.O."/>
            <person name="Guillou S."/>
            <person name="Cros-Aarteil S."/>
            <person name="Calhoun S."/>
            <person name="Haridas S."/>
            <person name="Kuo A."/>
            <person name="Mondo S."/>
            <person name="Pangilinan J."/>
            <person name="Riley R."/>
            <person name="LaButti K."/>
            <person name="Andreopoulos B."/>
            <person name="Lipzen A."/>
            <person name="Chen C."/>
            <person name="Yan M."/>
            <person name="Daum C."/>
            <person name="Ng V."/>
            <person name="Clum A."/>
            <person name="Steindorff A."/>
            <person name="Ohm R.A."/>
            <person name="Martin F."/>
            <person name="Silar P."/>
            <person name="Natvig D.O."/>
            <person name="Lalanne C."/>
            <person name="Gautier V."/>
            <person name="Ament-Velasquez S.L."/>
            <person name="Kruys A."/>
            <person name="Hutchinson M.I."/>
            <person name="Powell A.J."/>
            <person name="Barry K."/>
            <person name="Miller A.N."/>
            <person name="Grigoriev I.V."/>
            <person name="Debuchy R."/>
            <person name="Gladieux P."/>
            <person name="Hiltunen Thoren M."/>
            <person name="Johannesson H."/>
        </authorList>
    </citation>
    <scope>NUCLEOTIDE SEQUENCE [LARGE SCALE GENOMIC DNA]</scope>
    <source>
        <strain evidence="5">CBS 284.82</strain>
    </source>
</reference>
<evidence type="ECO:0000256" key="3">
    <source>
        <dbReference type="PROSITE-ProRule" id="PRU00023"/>
    </source>
</evidence>